<dbReference type="EC" id="1.4.3.-" evidence="4"/>
<feature type="binding site" evidence="3">
    <location>
        <position position="243"/>
    </location>
    <ligand>
        <name>FAD</name>
        <dbReference type="ChEBI" id="CHEBI:57692"/>
    </ligand>
</feature>
<dbReference type="Proteomes" id="UP001634394">
    <property type="component" value="Unassembled WGS sequence"/>
</dbReference>
<dbReference type="AlphaFoldDB" id="A0ABD3WFG8"/>
<dbReference type="InterPro" id="IPR001613">
    <property type="entry name" value="Flavin_amine_oxidase"/>
</dbReference>
<gene>
    <name evidence="8" type="ORF">ACJMK2_035897</name>
</gene>
<feature type="chain" id="PRO_5044817860" description="Amine oxidase" evidence="6">
    <location>
        <begin position="20"/>
        <end position="516"/>
    </location>
</feature>
<dbReference type="SUPFAM" id="SSF54373">
    <property type="entry name" value="FAD-linked reductases, C-terminal domain"/>
    <property type="match status" value="1"/>
</dbReference>
<evidence type="ECO:0000256" key="3">
    <source>
        <dbReference type="PIRSR" id="PIRSR601613-1"/>
    </source>
</evidence>
<evidence type="ECO:0000313" key="9">
    <source>
        <dbReference type="Proteomes" id="UP001634394"/>
    </source>
</evidence>
<sequence length="516" mass="57978">MHLKFHLLAMYSLLMLVYCKENNTNTYLSKEVVVIGGGLSGLVAARELMKNTNYSVRVLEGRKDRYGGRVWTNRKSLPRARGVEAELGAMVINSIACKDTPIMEMIAEFELQTNSTGDMKIYLPDKNLHLEGEQVHEMYSEVLNVLHNAVDKVKSSKKDISVRKAVEMELENFKSKIDKEILLDVLNTLPNIIFEDFSAAVYKPENELGWDTVILDGQDTFLDRIVAGSEGELPLKIELGKVVQQVKVDPKRQKVIIRIKDGTQRYADGVIVALPIGVLKSKSVLFEPPLPKSWYQAISNIGLGYSNKIIIGFDTAFWPVDTGSFTVTSKTAKDGFLQLWTNLYKYVKKPLLVGNIFGTMATQFENMADDVIKEKALVILGQIFGNDLVRSHNVTVLIRSNWSTDPMIMGSVSYPKVGNSQLVWNTLKDPICPYIYFAGSHTESEGHIDSIHGAFKSGLRAASQLSSGLCKLRKQQENEAKLKTQKQKETEKDSKNEKFEKDKSKKKTKTVQKDEL</sequence>
<evidence type="ECO:0000256" key="5">
    <source>
        <dbReference type="SAM" id="MobiDB-lite"/>
    </source>
</evidence>
<comment type="similarity">
    <text evidence="4">Belongs to the flavin monoamine oxidase family.</text>
</comment>
<feature type="binding site" evidence="3">
    <location>
        <position position="40"/>
    </location>
    <ligand>
        <name>FAD</name>
        <dbReference type="ChEBI" id="CHEBI:57692"/>
    </ligand>
</feature>
<accession>A0ABD3WFG8</accession>
<dbReference type="InterPro" id="IPR050281">
    <property type="entry name" value="Flavin_monoamine_oxidase"/>
</dbReference>
<keyword evidence="4" id="KW-0274">FAD</keyword>
<dbReference type="Gene3D" id="3.50.50.60">
    <property type="entry name" value="FAD/NAD(P)-binding domain"/>
    <property type="match status" value="1"/>
</dbReference>
<organism evidence="8 9">
    <name type="scientific">Sinanodonta woodiana</name>
    <name type="common">Chinese pond mussel</name>
    <name type="synonym">Anodonta woodiana</name>
    <dbReference type="NCBI Taxonomy" id="1069815"/>
    <lineage>
        <taxon>Eukaryota</taxon>
        <taxon>Metazoa</taxon>
        <taxon>Spiralia</taxon>
        <taxon>Lophotrochozoa</taxon>
        <taxon>Mollusca</taxon>
        <taxon>Bivalvia</taxon>
        <taxon>Autobranchia</taxon>
        <taxon>Heteroconchia</taxon>
        <taxon>Palaeoheterodonta</taxon>
        <taxon>Unionida</taxon>
        <taxon>Unionoidea</taxon>
        <taxon>Unionidae</taxon>
        <taxon>Unioninae</taxon>
        <taxon>Sinanodonta</taxon>
    </lineage>
</organism>
<feature type="compositionally biased region" description="Basic and acidic residues" evidence="5">
    <location>
        <begin position="476"/>
        <end position="503"/>
    </location>
</feature>
<evidence type="ECO:0000259" key="7">
    <source>
        <dbReference type="Pfam" id="PF01593"/>
    </source>
</evidence>
<dbReference type="GO" id="GO:0008131">
    <property type="term" value="F:primary methylamine oxidase activity"/>
    <property type="evidence" value="ECO:0007669"/>
    <property type="project" value="UniProtKB-ARBA"/>
</dbReference>
<dbReference type="InterPro" id="IPR036188">
    <property type="entry name" value="FAD/NAD-bd_sf"/>
</dbReference>
<keyword evidence="9" id="KW-1185">Reference proteome</keyword>
<evidence type="ECO:0000256" key="6">
    <source>
        <dbReference type="SAM" id="SignalP"/>
    </source>
</evidence>
<keyword evidence="4" id="KW-0285">Flavoprotein</keyword>
<evidence type="ECO:0000256" key="4">
    <source>
        <dbReference type="RuleBase" id="RU362067"/>
    </source>
</evidence>
<dbReference type="PANTHER" id="PTHR10742">
    <property type="entry name" value="FLAVIN MONOAMINE OXIDASE"/>
    <property type="match status" value="1"/>
</dbReference>
<name>A0ABD3WFG8_SINWO</name>
<feature type="domain" description="Amine oxidase" evidence="7">
    <location>
        <begin position="39"/>
        <end position="465"/>
    </location>
</feature>
<dbReference type="EMBL" id="JBJQND010000006">
    <property type="protein sequence ID" value="KAL3872687.1"/>
    <property type="molecule type" value="Genomic_DNA"/>
</dbReference>
<dbReference type="PANTHER" id="PTHR10742:SF410">
    <property type="entry name" value="LYSINE-SPECIFIC HISTONE DEMETHYLASE 2"/>
    <property type="match status" value="1"/>
</dbReference>
<feature type="region of interest" description="Disordered" evidence="5">
    <location>
        <begin position="476"/>
        <end position="516"/>
    </location>
</feature>
<comment type="caution">
    <text evidence="8">The sequence shown here is derived from an EMBL/GenBank/DDBJ whole genome shotgun (WGS) entry which is preliminary data.</text>
</comment>
<comment type="cofactor">
    <cofactor evidence="1 4">
        <name>FAD</name>
        <dbReference type="ChEBI" id="CHEBI:57692"/>
    </cofactor>
</comment>
<evidence type="ECO:0000256" key="2">
    <source>
        <dbReference type="ARBA" id="ARBA00023002"/>
    </source>
</evidence>
<dbReference type="Pfam" id="PF01593">
    <property type="entry name" value="Amino_oxidase"/>
    <property type="match status" value="1"/>
</dbReference>
<reference evidence="8 9" key="1">
    <citation type="submission" date="2024-11" db="EMBL/GenBank/DDBJ databases">
        <title>Chromosome-level genome assembly of the freshwater bivalve Anodonta woodiana.</title>
        <authorList>
            <person name="Chen X."/>
        </authorList>
    </citation>
    <scope>NUCLEOTIDE SEQUENCE [LARGE SCALE GENOMIC DNA]</scope>
    <source>
        <strain evidence="8">MN2024</strain>
        <tissue evidence="8">Gills</tissue>
    </source>
</reference>
<dbReference type="SUPFAM" id="SSF51905">
    <property type="entry name" value="FAD/NAD(P)-binding domain"/>
    <property type="match status" value="1"/>
</dbReference>
<evidence type="ECO:0000313" key="8">
    <source>
        <dbReference type="EMBL" id="KAL3872687.1"/>
    </source>
</evidence>
<dbReference type="PRINTS" id="PR00757">
    <property type="entry name" value="AMINEOXDASEF"/>
</dbReference>
<keyword evidence="2 4" id="KW-0560">Oxidoreductase</keyword>
<dbReference type="Gene3D" id="3.90.660.10">
    <property type="match status" value="1"/>
</dbReference>
<protein>
    <recommendedName>
        <fullName evidence="4">Amine oxidase</fullName>
        <ecNumber evidence="4">1.4.3.-</ecNumber>
    </recommendedName>
</protein>
<proteinExistence type="inferred from homology"/>
<feature type="signal peptide" evidence="6">
    <location>
        <begin position="1"/>
        <end position="19"/>
    </location>
</feature>
<dbReference type="InterPro" id="IPR002937">
    <property type="entry name" value="Amino_oxidase"/>
</dbReference>
<evidence type="ECO:0000256" key="1">
    <source>
        <dbReference type="ARBA" id="ARBA00001974"/>
    </source>
</evidence>
<keyword evidence="6" id="KW-0732">Signal</keyword>